<protein>
    <submittedName>
        <fullName evidence="3">Outer membrane protein assembly factor BamB</fullName>
    </submittedName>
</protein>
<dbReference type="PANTHER" id="PTHR34512">
    <property type="entry name" value="CELL SURFACE PROTEIN"/>
    <property type="match status" value="1"/>
</dbReference>
<dbReference type="Pfam" id="PF13360">
    <property type="entry name" value="PQQ_2"/>
    <property type="match status" value="2"/>
</dbReference>
<evidence type="ECO:0000313" key="3">
    <source>
        <dbReference type="EMBL" id="GCD97034.1"/>
    </source>
</evidence>
<accession>A0A401YQZ9</accession>
<gene>
    <name evidence="3" type="primary">bamB</name>
    <name evidence="3" type="ORF">EHYA_04721</name>
</gene>
<evidence type="ECO:0000313" key="4">
    <source>
        <dbReference type="Proteomes" id="UP000286931"/>
    </source>
</evidence>
<comment type="caution">
    <text evidence="3">The sequence shown here is derived from an EMBL/GenBank/DDBJ whole genome shotgun (WGS) entry which is preliminary data.</text>
</comment>
<evidence type="ECO:0000256" key="1">
    <source>
        <dbReference type="SAM" id="MobiDB-lite"/>
    </source>
</evidence>
<feature type="region of interest" description="Disordered" evidence="1">
    <location>
        <begin position="254"/>
        <end position="273"/>
    </location>
</feature>
<dbReference type="InterPro" id="IPR002372">
    <property type="entry name" value="PQQ_rpt_dom"/>
</dbReference>
<dbReference type="PANTHER" id="PTHR34512:SF30">
    <property type="entry name" value="OUTER MEMBRANE PROTEIN ASSEMBLY FACTOR BAMB"/>
    <property type="match status" value="1"/>
</dbReference>
<dbReference type="InterPro" id="IPR015943">
    <property type="entry name" value="WD40/YVTN_repeat-like_dom_sf"/>
</dbReference>
<dbReference type="Proteomes" id="UP000286931">
    <property type="component" value="Unassembled WGS sequence"/>
</dbReference>
<name>A0A401YQZ9_9ACTN</name>
<reference evidence="3 4" key="1">
    <citation type="submission" date="2018-12" db="EMBL/GenBank/DDBJ databases">
        <title>Draft genome sequence of Embleya hyalina NBRC 13850T.</title>
        <authorList>
            <person name="Komaki H."/>
            <person name="Hosoyama A."/>
            <person name="Kimura A."/>
            <person name="Ichikawa N."/>
            <person name="Tamura T."/>
        </authorList>
    </citation>
    <scope>NUCLEOTIDE SEQUENCE [LARGE SCALE GENOMIC DNA]</scope>
    <source>
        <strain evidence="3 4">NBRC 13850</strain>
    </source>
</reference>
<dbReference type="RefSeq" id="WP_126639050.1">
    <property type="nucleotide sequence ID" value="NZ_BIFH01000022.1"/>
</dbReference>
<proteinExistence type="predicted"/>
<sequence>MPIITDPAATLGRPGFWYAYYDSLLNYGDGDDEDETAFLTRVLGSDPDFDFAWLLGPDPYDVITDEMDDEEQVRAMDAAMDSGAVLRLPFISGHTWMIRFSSSPGIHHTLDGPDCEDVIELGHTDGHFALPILRWTEAWRIAAHFDRHPTGEPTPFPPAFVLPLLAPLTWATSPDEAAEAERALARAWTATGMIDPGHAASLAARLVTYAPEVVWRPDPVYGWTNNGRHSYREAGAGRAATFAGIRRFLDSLDNDDAPNAVPTTERHSDEERPAATVRWRFDAEGPVGPMVTVAGDRVYCFTSADAKLRALEAVTGRQCWQAGVGTRGLGRSTVTVDAGKVHYGGDHPSLMAFDEHASGEARPVWTCPDDGGVWIGGAYAGWADTTPVIADGRLFVAEDRLRAWRLTPSGPRPDWEGYLPGAATPRSRPVVVAGRVFVAVVNVDDDHRDTSAVHVFDVATGEHVRGVGDSMDGVSPTDADLEVAGAAQDLVAHGGELFVPAAALTVFDAASGTRRWSVATERRWTGSIAVTADWILGTTCHLASPTRSAGPEWRYTMVGVDRRRRELAWTLAIPDRLASRGVVVDGRMAYSVGYDDRDATLYAVDLSTGTLRWQYPLGRSTCLPAASEGTAYVSTADGTLLAVRGRSGR</sequence>
<keyword evidence="4" id="KW-1185">Reference proteome</keyword>
<dbReference type="InterPro" id="IPR011047">
    <property type="entry name" value="Quinoprotein_ADH-like_sf"/>
</dbReference>
<dbReference type="Gene3D" id="2.130.10.10">
    <property type="entry name" value="YVTN repeat-like/Quinoprotein amine dehydrogenase"/>
    <property type="match status" value="2"/>
</dbReference>
<feature type="domain" description="Pyrrolo-quinoline quinone repeat" evidence="2">
    <location>
        <begin position="504"/>
        <end position="649"/>
    </location>
</feature>
<organism evidence="3 4">
    <name type="scientific">Embleya hyalina</name>
    <dbReference type="NCBI Taxonomy" id="516124"/>
    <lineage>
        <taxon>Bacteria</taxon>
        <taxon>Bacillati</taxon>
        <taxon>Actinomycetota</taxon>
        <taxon>Actinomycetes</taxon>
        <taxon>Kitasatosporales</taxon>
        <taxon>Streptomycetaceae</taxon>
        <taxon>Embleya</taxon>
    </lineage>
</organism>
<dbReference type="OrthoDB" id="3952542at2"/>
<evidence type="ECO:0000259" key="2">
    <source>
        <dbReference type="Pfam" id="PF13360"/>
    </source>
</evidence>
<dbReference type="EMBL" id="BIFH01000022">
    <property type="protein sequence ID" value="GCD97034.1"/>
    <property type="molecule type" value="Genomic_DNA"/>
</dbReference>
<dbReference type="AlphaFoldDB" id="A0A401YQZ9"/>
<feature type="compositionally biased region" description="Basic and acidic residues" evidence="1">
    <location>
        <begin position="264"/>
        <end position="273"/>
    </location>
</feature>
<dbReference type="SUPFAM" id="SSF50998">
    <property type="entry name" value="Quinoprotein alcohol dehydrogenase-like"/>
    <property type="match status" value="1"/>
</dbReference>
<feature type="domain" description="Pyrrolo-quinoline quinone repeat" evidence="2">
    <location>
        <begin position="276"/>
        <end position="334"/>
    </location>
</feature>